<evidence type="ECO:0000313" key="7">
    <source>
        <dbReference type="EMBL" id="SHJ84536.1"/>
    </source>
</evidence>
<dbReference type="GO" id="GO:0022857">
    <property type="term" value="F:transmembrane transporter activity"/>
    <property type="evidence" value="ECO:0007669"/>
    <property type="project" value="InterPro"/>
</dbReference>
<feature type="domain" description="CusB-like beta-barrel" evidence="6">
    <location>
        <begin position="250"/>
        <end position="323"/>
    </location>
</feature>
<evidence type="ECO:0000256" key="3">
    <source>
        <dbReference type="ARBA" id="ARBA00023054"/>
    </source>
</evidence>
<evidence type="ECO:0000256" key="4">
    <source>
        <dbReference type="SAM" id="Phobius"/>
    </source>
</evidence>
<dbReference type="Proteomes" id="UP000324252">
    <property type="component" value="Unassembled WGS sequence"/>
</dbReference>
<name>A0A1H0G3F6_9RHOB</name>
<keyword evidence="4" id="KW-1133">Transmembrane helix</keyword>
<gene>
    <name evidence="7" type="ORF">SAMN05444142_10277</name>
</gene>
<dbReference type="RefSeq" id="WP_149787766.1">
    <property type="nucleotide sequence ID" value="NZ_FNIO01000003.1"/>
</dbReference>
<accession>A0A1H0G3F6</accession>
<proteinExistence type="inferred from homology"/>
<evidence type="ECO:0000256" key="1">
    <source>
        <dbReference type="ARBA" id="ARBA00004196"/>
    </source>
</evidence>
<keyword evidence="3" id="KW-0175">Coiled coil</keyword>
<dbReference type="InterPro" id="IPR006143">
    <property type="entry name" value="RND_pump_MFP"/>
</dbReference>
<keyword evidence="4" id="KW-0472">Membrane</keyword>
<dbReference type="Gene3D" id="2.40.30.170">
    <property type="match status" value="1"/>
</dbReference>
<reference evidence="7 8" key="1">
    <citation type="submission" date="2016-11" db="EMBL/GenBank/DDBJ databases">
        <authorList>
            <person name="Varghese N."/>
            <person name="Submissions S."/>
        </authorList>
    </citation>
    <scope>NUCLEOTIDE SEQUENCE [LARGE SCALE GENOMIC DNA]</scope>
    <source>
        <strain evidence="7 8">DSM 29620</strain>
    </source>
</reference>
<keyword evidence="8" id="KW-1185">Reference proteome</keyword>
<evidence type="ECO:0000259" key="5">
    <source>
        <dbReference type="Pfam" id="PF25917"/>
    </source>
</evidence>
<comment type="similarity">
    <text evidence="2">Belongs to the membrane fusion protein (MFP) (TC 8.A.1) family.</text>
</comment>
<feature type="transmembrane region" description="Helical" evidence="4">
    <location>
        <begin position="30"/>
        <end position="48"/>
    </location>
</feature>
<dbReference type="Pfam" id="PF25954">
    <property type="entry name" value="Beta-barrel_RND_2"/>
    <property type="match status" value="1"/>
</dbReference>
<keyword evidence="4" id="KW-0812">Transmembrane</keyword>
<evidence type="ECO:0000256" key="2">
    <source>
        <dbReference type="ARBA" id="ARBA00009477"/>
    </source>
</evidence>
<protein>
    <submittedName>
        <fullName evidence="7">HlyD family secretion protein</fullName>
    </submittedName>
</protein>
<dbReference type="PANTHER" id="PTHR32347:SF14">
    <property type="entry name" value="EFFLUX SYSTEM COMPONENT YKNX-RELATED"/>
    <property type="match status" value="1"/>
</dbReference>
<evidence type="ECO:0000313" key="8">
    <source>
        <dbReference type="Proteomes" id="UP000324252"/>
    </source>
</evidence>
<dbReference type="GO" id="GO:0030313">
    <property type="term" value="C:cell envelope"/>
    <property type="evidence" value="ECO:0007669"/>
    <property type="project" value="UniProtKB-SubCell"/>
</dbReference>
<dbReference type="Gene3D" id="2.40.50.100">
    <property type="match status" value="2"/>
</dbReference>
<dbReference type="Pfam" id="PF25917">
    <property type="entry name" value="BSH_RND"/>
    <property type="match status" value="1"/>
</dbReference>
<dbReference type="NCBIfam" id="TIGR01730">
    <property type="entry name" value="RND_mfp"/>
    <property type="match status" value="1"/>
</dbReference>
<dbReference type="InterPro" id="IPR050465">
    <property type="entry name" value="UPF0194_transport"/>
</dbReference>
<comment type="subcellular location">
    <subcellularLocation>
        <location evidence="1">Cell envelope</location>
    </subcellularLocation>
</comment>
<dbReference type="GO" id="GO:0016020">
    <property type="term" value="C:membrane"/>
    <property type="evidence" value="ECO:0007669"/>
    <property type="project" value="InterPro"/>
</dbReference>
<dbReference type="AlphaFoldDB" id="A0A1H0G3F6"/>
<organism evidence="7 8">
    <name type="scientific">Lutimaribacter pacificus</name>
    <dbReference type="NCBI Taxonomy" id="391948"/>
    <lineage>
        <taxon>Bacteria</taxon>
        <taxon>Pseudomonadati</taxon>
        <taxon>Pseudomonadota</taxon>
        <taxon>Alphaproteobacteria</taxon>
        <taxon>Rhodobacterales</taxon>
        <taxon>Roseobacteraceae</taxon>
        <taxon>Lutimaribacter</taxon>
    </lineage>
</organism>
<evidence type="ECO:0000259" key="6">
    <source>
        <dbReference type="Pfam" id="PF25954"/>
    </source>
</evidence>
<dbReference type="PANTHER" id="PTHR32347">
    <property type="entry name" value="EFFLUX SYSTEM COMPONENT YKNX-RELATED"/>
    <property type="match status" value="1"/>
</dbReference>
<dbReference type="EMBL" id="FQZZ01000002">
    <property type="protein sequence ID" value="SHJ84536.1"/>
    <property type="molecule type" value="Genomic_DNA"/>
</dbReference>
<dbReference type="OrthoDB" id="9791520at2"/>
<sequence>MAEASKSKQQEIEAAIGIGAGRGAGRMRRWGLIAGLVVLLGGGFYWWFQTRQDASTAPAYRTEAAVRGDVTVTITATGTVEPTNVVDISSELSGTIAEVLVDYNDPVTDGQVLARLDTEKLEAQVRLREASLQASEAQVLSATATLSEAMENYQTARKLDERGVTSHQALIESKAALDRALAQVQVANADRSVAEANLALSRTELDKACICSPINGVVLDRQADTGQIVAASLSAPVLFTVAEDLTKMEVQVAVDEADIGQLSPGNIARFTVEAYDERLFEAEIVRIRYAPETVDGVVTYSATLALENPDMALRPGMTATAEIVVAEETDKLLVPNAALRFAPPVASDDSSDRGGGLLGMLMPSPPGEQAGVTSARTVWVLRDGSATEIAVETGASDGRHTIVTGGDLHPGDMVIIGQGG</sequence>
<dbReference type="SUPFAM" id="SSF111369">
    <property type="entry name" value="HlyD-like secretion proteins"/>
    <property type="match status" value="1"/>
</dbReference>
<dbReference type="InterPro" id="IPR058625">
    <property type="entry name" value="MdtA-like_BSH"/>
</dbReference>
<feature type="domain" description="Multidrug resistance protein MdtA-like barrel-sandwich hybrid" evidence="5">
    <location>
        <begin position="84"/>
        <end position="237"/>
    </location>
</feature>
<dbReference type="InterPro" id="IPR058792">
    <property type="entry name" value="Beta-barrel_RND_2"/>
</dbReference>